<evidence type="ECO:0000256" key="1">
    <source>
        <dbReference type="SAM" id="MobiDB-lite"/>
    </source>
</evidence>
<gene>
    <name evidence="2" type="ORF">F0562_015812</name>
</gene>
<sequence>MGVKSCARKAKSHAIFPSGDEQKFVVDFVFKGYNSLSCPRKAKDWVGYDQLAHLGKVAQPVEFAAAEVVLEKQANSTHQTFLGEKAPQDHFEYQECHIVRAITRKASPLKRRPPSSTPKPPKKKAKARCGEVIVPKLDISKIKGTQETRGAKETGGTKETRAIPSGFSIQKVITSEPQEEIGDNVENLALDTRDEGLPPSSLIANPKNVPVREFEFSQTMDEDDDALRTLVPDVLRTLGLSDNIFEPSVTTDMNLVEELDATLEEDQELGEHFLTQVPILVRVVVFVF</sequence>
<evidence type="ECO:0000313" key="3">
    <source>
        <dbReference type="Proteomes" id="UP000325577"/>
    </source>
</evidence>
<name>A0A5J4ZIA5_9ASTE</name>
<dbReference type="Proteomes" id="UP000325577">
    <property type="component" value="Linkage Group LG7"/>
</dbReference>
<feature type="region of interest" description="Disordered" evidence="1">
    <location>
        <begin position="104"/>
        <end position="127"/>
    </location>
</feature>
<organism evidence="2 3">
    <name type="scientific">Nyssa sinensis</name>
    <dbReference type="NCBI Taxonomy" id="561372"/>
    <lineage>
        <taxon>Eukaryota</taxon>
        <taxon>Viridiplantae</taxon>
        <taxon>Streptophyta</taxon>
        <taxon>Embryophyta</taxon>
        <taxon>Tracheophyta</taxon>
        <taxon>Spermatophyta</taxon>
        <taxon>Magnoliopsida</taxon>
        <taxon>eudicotyledons</taxon>
        <taxon>Gunneridae</taxon>
        <taxon>Pentapetalae</taxon>
        <taxon>asterids</taxon>
        <taxon>Cornales</taxon>
        <taxon>Nyssaceae</taxon>
        <taxon>Nyssa</taxon>
    </lineage>
</organism>
<dbReference type="EMBL" id="CM018050">
    <property type="protein sequence ID" value="KAA8518305.1"/>
    <property type="molecule type" value="Genomic_DNA"/>
</dbReference>
<proteinExistence type="predicted"/>
<protein>
    <submittedName>
        <fullName evidence="2">Uncharacterized protein</fullName>
    </submittedName>
</protein>
<dbReference type="AlphaFoldDB" id="A0A5J4ZIA5"/>
<evidence type="ECO:0000313" key="2">
    <source>
        <dbReference type="EMBL" id="KAA8518305.1"/>
    </source>
</evidence>
<reference evidence="2 3" key="1">
    <citation type="submission" date="2019-09" db="EMBL/GenBank/DDBJ databases">
        <title>A chromosome-level genome assembly of the Chinese tupelo Nyssa sinensis.</title>
        <authorList>
            <person name="Yang X."/>
            <person name="Kang M."/>
            <person name="Yang Y."/>
            <person name="Xiong H."/>
            <person name="Wang M."/>
            <person name="Zhang Z."/>
            <person name="Wang Z."/>
            <person name="Wu H."/>
            <person name="Ma T."/>
            <person name="Liu J."/>
            <person name="Xi Z."/>
        </authorList>
    </citation>
    <scope>NUCLEOTIDE SEQUENCE [LARGE SCALE GENOMIC DNA]</scope>
    <source>
        <strain evidence="2">J267</strain>
        <tissue evidence="2">Leaf</tissue>
    </source>
</reference>
<keyword evidence="3" id="KW-1185">Reference proteome</keyword>
<accession>A0A5J4ZIA5</accession>